<dbReference type="Proteomes" id="UP000734218">
    <property type="component" value="Unassembled WGS sequence"/>
</dbReference>
<dbReference type="EMBL" id="JAATJE010000001">
    <property type="protein sequence ID" value="NJC32786.1"/>
    <property type="molecule type" value="Genomic_DNA"/>
</dbReference>
<accession>A0ABX0XHI0</accession>
<evidence type="ECO:0000313" key="6">
    <source>
        <dbReference type="EMBL" id="NJC32786.1"/>
    </source>
</evidence>
<evidence type="ECO:0000256" key="2">
    <source>
        <dbReference type="ARBA" id="ARBA00022692"/>
    </source>
</evidence>
<name>A0ABX0XHI0_9SPHN</name>
<comment type="caution">
    <text evidence="6">The sequence shown here is derived from an EMBL/GenBank/DDBJ whole genome shotgun (WGS) entry which is preliminary data.</text>
</comment>
<evidence type="ECO:0000256" key="1">
    <source>
        <dbReference type="ARBA" id="ARBA00004370"/>
    </source>
</evidence>
<reference evidence="6 7" key="1">
    <citation type="submission" date="2020-03" db="EMBL/GenBank/DDBJ databases">
        <title>Genomic Encyclopedia of Type Strains, Phase IV (KMG-IV): sequencing the most valuable type-strain genomes for metagenomic binning, comparative biology and taxonomic classification.</title>
        <authorList>
            <person name="Goeker M."/>
        </authorList>
    </citation>
    <scope>NUCLEOTIDE SEQUENCE [LARGE SCALE GENOMIC DNA]</scope>
    <source>
        <strain evidence="6 7">DSM 27651</strain>
    </source>
</reference>
<dbReference type="InterPro" id="IPR001129">
    <property type="entry name" value="Membr-assoc_MAPEG"/>
</dbReference>
<gene>
    <name evidence="6" type="ORF">GGR88_000260</name>
</gene>
<keyword evidence="2 5" id="KW-0812">Transmembrane</keyword>
<dbReference type="RefSeq" id="WP_167952229.1">
    <property type="nucleotide sequence ID" value="NZ_JAATJE010000001.1"/>
</dbReference>
<protein>
    <submittedName>
        <fullName evidence="6">MAPEG superfamily protein</fullName>
    </submittedName>
</protein>
<evidence type="ECO:0000256" key="3">
    <source>
        <dbReference type="ARBA" id="ARBA00022989"/>
    </source>
</evidence>
<dbReference type="PANTHER" id="PTHR35371">
    <property type="entry name" value="INNER MEMBRANE PROTEIN"/>
    <property type="match status" value="1"/>
</dbReference>
<evidence type="ECO:0000256" key="4">
    <source>
        <dbReference type="ARBA" id="ARBA00023136"/>
    </source>
</evidence>
<evidence type="ECO:0000313" key="7">
    <source>
        <dbReference type="Proteomes" id="UP000734218"/>
    </source>
</evidence>
<sequence>MTTEILVLGWSVVLLLLHIAVQGALTARARGARYNAGPRDEGQPPPGRYAGRAQRALANFTETYPAFVALALALAVTGRTGGDGALGALLWIGGRTLFLPLYLAGIPWLRSAAWGVAVAGLLLMLLRLL</sequence>
<dbReference type="InterPro" id="IPR023352">
    <property type="entry name" value="MAPEG-like_dom_sf"/>
</dbReference>
<feature type="transmembrane region" description="Helical" evidence="5">
    <location>
        <begin position="111"/>
        <end position="128"/>
    </location>
</feature>
<evidence type="ECO:0000256" key="5">
    <source>
        <dbReference type="SAM" id="Phobius"/>
    </source>
</evidence>
<keyword evidence="4 5" id="KW-0472">Membrane</keyword>
<organism evidence="6 7">
    <name type="scientific">Sphingomonas jejuensis</name>
    <dbReference type="NCBI Taxonomy" id="904715"/>
    <lineage>
        <taxon>Bacteria</taxon>
        <taxon>Pseudomonadati</taxon>
        <taxon>Pseudomonadota</taxon>
        <taxon>Alphaproteobacteria</taxon>
        <taxon>Sphingomonadales</taxon>
        <taxon>Sphingomonadaceae</taxon>
        <taxon>Sphingomonas</taxon>
    </lineage>
</organism>
<dbReference type="Pfam" id="PF01124">
    <property type="entry name" value="MAPEG"/>
    <property type="match status" value="1"/>
</dbReference>
<dbReference type="SUPFAM" id="SSF161084">
    <property type="entry name" value="MAPEG domain-like"/>
    <property type="match status" value="1"/>
</dbReference>
<feature type="transmembrane region" description="Helical" evidence="5">
    <location>
        <begin position="53"/>
        <end position="76"/>
    </location>
</feature>
<keyword evidence="7" id="KW-1185">Reference proteome</keyword>
<dbReference type="Gene3D" id="1.20.120.550">
    <property type="entry name" value="Membrane associated eicosanoid/glutathione metabolism-like domain"/>
    <property type="match status" value="1"/>
</dbReference>
<comment type="subcellular location">
    <subcellularLocation>
        <location evidence="1">Membrane</location>
    </subcellularLocation>
</comment>
<keyword evidence="3 5" id="KW-1133">Transmembrane helix</keyword>
<dbReference type="PANTHER" id="PTHR35371:SF1">
    <property type="entry name" value="BLR7753 PROTEIN"/>
    <property type="match status" value="1"/>
</dbReference>
<proteinExistence type="predicted"/>